<organism evidence="7 8">
    <name type="scientific">Chitinophaga parva</name>
    <dbReference type="NCBI Taxonomy" id="2169414"/>
    <lineage>
        <taxon>Bacteria</taxon>
        <taxon>Pseudomonadati</taxon>
        <taxon>Bacteroidota</taxon>
        <taxon>Chitinophagia</taxon>
        <taxon>Chitinophagales</taxon>
        <taxon>Chitinophagaceae</taxon>
        <taxon>Chitinophaga</taxon>
    </lineage>
</organism>
<dbReference type="InterPro" id="IPR007627">
    <property type="entry name" value="RNA_pol_sigma70_r2"/>
</dbReference>
<comment type="caution">
    <text evidence="7">The sequence shown here is derived from an EMBL/GenBank/DDBJ whole genome shotgun (WGS) entry which is preliminary data.</text>
</comment>
<gene>
    <name evidence="7" type="ORF">DCC81_13535</name>
</gene>
<evidence type="ECO:0000256" key="1">
    <source>
        <dbReference type="ARBA" id="ARBA00010641"/>
    </source>
</evidence>
<comment type="similarity">
    <text evidence="1">Belongs to the sigma-70 factor family. ECF subfamily.</text>
</comment>
<keyword evidence="8" id="KW-1185">Reference proteome</keyword>
<reference evidence="7 8" key="1">
    <citation type="submission" date="2018-04" db="EMBL/GenBank/DDBJ databases">
        <title>Chitinophaga fuyangensis sp. nov., isolated from soil in a chemical factory.</title>
        <authorList>
            <person name="Chen K."/>
        </authorList>
    </citation>
    <scope>NUCLEOTIDE SEQUENCE [LARGE SCALE GENOMIC DNA]</scope>
    <source>
        <strain evidence="7 8">LY-1</strain>
    </source>
</reference>
<evidence type="ECO:0000256" key="4">
    <source>
        <dbReference type="ARBA" id="ARBA00023163"/>
    </source>
</evidence>
<dbReference type="PANTHER" id="PTHR43133">
    <property type="entry name" value="RNA POLYMERASE ECF-TYPE SIGMA FACTO"/>
    <property type="match status" value="1"/>
</dbReference>
<dbReference type="InterPro" id="IPR013249">
    <property type="entry name" value="RNA_pol_sigma70_r4_t2"/>
</dbReference>
<dbReference type="Proteomes" id="UP000244450">
    <property type="component" value="Unassembled WGS sequence"/>
</dbReference>
<dbReference type="GO" id="GO:0003677">
    <property type="term" value="F:DNA binding"/>
    <property type="evidence" value="ECO:0007669"/>
    <property type="project" value="InterPro"/>
</dbReference>
<evidence type="ECO:0000313" key="7">
    <source>
        <dbReference type="EMBL" id="PUZ25322.1"/>
    </source>
</evidence>
<dbReference type="InterPro" id="IPR014284">
    <property type="entry name" value="RNA_pol_sigma-70_dom"/>
</dbReference>
<dbReference type="SUPFAM" id="SSF88659">
    <property type="entry name" value="Sigma3 and sigma4 domains of RNA polymerase sigma factors"/>
    <property type="match status" value="1"/>
</dbReference>
<dbReference type="GO" id="GO:0016987">
    <property type="term" value="F:sigma factor activity"/>
    <property type="evidence" value="ECO:0007669"/>
    <property type="project" value="UniProtKB-KW"/>
</dbReference>
<dbReference type="OrthoDB" id="655312at2"/>
<dbReference type="PANTHER" id="PTHR43133:SF46">
    <property type="entry name" value="RNA POLYMERASE SIGMA-70 FACTOR ECF SUBFAMILY"/>
    <property type="match status" value="1"/>
</dbReference>
<feature type="domain" description="RNA polymerase sigma factor 70 region 4 type 2" evidence="6">
    <location>
        <begin position="141"/>
        <end position="191"/>
    </location>
</feature>
<accession>A0A2T7BGA5</accession>
<keyword evidence="2" id="KW-0805">Transcription regulation</keyword>
<evidence type="ECO:0000256" key="3">
    <source>
        <dbReference type="ARBA" id="ARBA00023082"/>
    </source>
</evidence>
<feature type="domain" description="RNA polymerase sigma-70 region 2" evidence="5">
    <location>
        <begin position="39"/>
        <end position="104"/>
    </location>
</feature>
<dbReference type="NCBIfam" id="TIGR02937">
    <property type="entry name" value="sigma70-ECF"/>
    <property type="match status" value="1"/>
</dbReference>
<dbReference type="Pfam" id="PF08281">
    <property type="entry name" value="Sigma70_r4_2"/>
    <property type="match status" value="1"/>
</dbReference>
<dbReference type="SUPFAM" id="SSF88946">
    <property type="entry name" value="Sigma2 domain of RNA polymerase sigma factors"/>
    <property type="match status" value="1"/>
</dbReference>
<sequence length="198" mass="22826">MSNFTILNRRQEVRKIVFTDNGALLEGLRSGKEEVFRYLFDKYYSAISRNIRKLVADESAAEDLLQECFITLWEKRNDLADGVELGGWLFNTSYYKSMSYLRSNIRRTVVNQASFPEDAGIEDGERQMEATHVYQRRMTLLNNAIAALPQQRQKAVILCKVQGEPYEKVAQEMNLSEATIRQYVKLSMAALRGSLNHE</sequence>
<dbReference type="InterPro" id="IPR036388">
    <property type="entry name" value="WH-like_DNA-bd_sf"/>
</dbReference>
<keyword evidence="4" id="KW-0804">Transcription</keyword>
<protein>
    <submittedName>
        <fullName evidence="7">Uncharacterized protein</fullName>
    </submittedName>
</protein>
<evidence type="ECO:0000256" key="2">
    <source>
        <dbReference type="ARBA" id="ARBA00023015"/>
    </source>
</evidence>
<dbReference type="AlphaFoldDB" id="A0A2T7BGA5"/>
<dbReference type="EMBL" id="QCYK01000002">
    <property type="protein sequence ID" value="PUZ25322.1"/>
    <property type="molecule type" value="Genomic_DNA"/>
</dbReference>
<evidence type="ECO:0000259" key="5">
    <source>
        <dbReference type="Pfam" id="PF04542"/>
    </source>
</evidence>
<evidence type="ECO:0000259" key="6">
    <source>
        <dbReference type="Pfam" id="PF08281"/>
    </source>
</evidence>
<dbReference type="InterPro" id="IPR013325">
    <property type="entry name" value="RNA_pol_sigma_r2"/>
</dbReference>
<dbReference type="GO" id="GO:0006352">
    <property type="term" value="P:DNA-templated transcription initiation"/>
    <property type="evidence" value="ECO:0007669"/>
    <property type="project" value="InterPro"/>
</dbReference>
<dbReference type="Pfam" id="PF04542">
    <property type="entry name" value="Sigma70_r2"/>
    <property type="match status" value="1"/>
</dbReference>
<dbReference type="Gene3D" id="1.10.1740.10">
    <property type="match status" value="1"/>
</dbReference>
<evidence type="ECO:0000313" key="8">
    <source>
        <dbReference type="Proteomes" id="UP000244450"/>
    </source>
</evidence>
<dbReference type="Gene3D" id="1.10.10.10">
    <property type="entry name" value="Winged helix-like DNA-binding domain superfamily/Winged helix DNA-binding domain"/>
    <property type="match status" value="1"/>
</dbReference>
<proteinExistence type="inferred from homology"/>
<keyword evidence="3" id="KW-0731">Sigma factor</keyword>
<name>A0A2T7BGA5_9BACT</name>
<dbReference type="InterPro" id="IPR013324">
    <property type="entry name" value="RNA_pol_sigma_r3/r4-like"/>
</dbReference>
<dbReference type="InterPro" id="IPR039425">
    <property type="entry name" value="RNA_pol_sigma-70-like"/>
</dbReference>